<dbReference type="Pfam" id="PF15860">
    <property type="entry name" value="DUF4728"/>
    <property type="match status" value="1"/>
</dbReference>
<reference evidence="3" key="2">
    <citation type="submission" date="2021-01" db="UniProtKB">
        <authorList>
            <consortium name="EnsemblMetazoa"/>
        </authorList>
    </citation>
    <scope>IDENTIFICATION</scope>
</reference>
<dbReference type="Proteomes" id="UP000007110">
    <property type="component" value="Unassembled WGS sequence"/>
</dbReference>
<feature type="region of interest" description="Disordered" evidence="1">
    <location>
        <begin position="227"/>
        <end position="248"/>
    </location>
</feature>
<dbReference type="PANTHER" id="PTHR36694">
    <property type="entry name" value="PASIFLORA 1, ISOFORM A-RELATED"/>
    <property type="match status" value="1"/>
</dbReference>
<dbReference type="KEGG" id="spu:582959"/>
<keyword evidence="2" id="KW-1133">Transmembrane helix</keyword>
<evidence type="ECO:0000256" key="1">
    <source>
        <dbReference type="SAM" id="MobiDB-lite"/>
    </source>
</evidence>
<dbReference type="InterPro" id="IPR031720">
    <property type="entry name" value="DUF4728"/>
</dbReference>
<dbReference type="OMA" id="ANFIPQY"/>
<dbReference type="InParanoid" id="A0A7M7NGR1"/>
<sequence>MAILARCCCCSTIRNGSIAAAIYSLLQSALALGLSSFKIHIYETHHFPDGMPKEESALFIATCVDLGFFSLLFLLSIILLYGVKNNKRFLLLPYIVCMTVLVILMCVIILLLVVVVVTSLEGNSGLMELLIVSLFTGLNLYCVLCVTSLYQELKEGRYGMRAIYRAQGGRLPNADNPPEKLDDINNLENANFIPQYPGPPPPGDASAAALAPIPAPVPYPGSMMGAPPPYEPPAYPAETYPKAEIKTV</sequence>
<dbReference type="PANTHER" id="PTHR36694:SF11">
    <property type="entry name" value="LP21121P-RELATED"/>
    <property type="match status" value="1"/>
</dbReference>
<keyword evidence="2" id="KW-0812">Transmembrane</keyword>
<evidence type="ECO:0000313" key="4">
    <source>
        <dbReference type="Proteomes" id="UP000007110"/>
    </source>
</evidence>
<evidence type="ECO:0000256" key="2">
    <source>
        <dbReference type="SAM" id="Phobius"/>
    </source>
</evidence>
<feature type="transmembrane region" description="Helical" evidence="2">
    <location>
        <begin position="129"/>
        <end position="150"/>
    </location>
</feature>
<evidence type="ECO:0000313" key="3">
    <source>
        <dbReference type="EnsemblMetazoa" id="XP_030836197"/>
    </source>
</evidence>
<feature type="transmembrane region" description="Helical" evidence="2">
    <location>
        <begin position="20"/>
        <end position="37"/>
    </location>
</feature>
<dbReference type="EnsemblMetazoa" id="XM_030980337">
    <property type="protein sequence ID" value="XP_030836197"/>
    <property type="gene ID" value="LOC582959"/>
</dbReference>
<keyword evidence="2" id="KW-0472">Membrane</keyword>
<dbReference type="GeneID" id="582959"/>
<proteinExistence type="predicted"/>
<protein>
    <submittedName>
        <fullName evidence="3">Uncharacterized protein</fullName>
    </submittedName>
</protein>
<organism evidence="3 4">
    <name type="scientific">Strongylocentrotus purpuratus</name>
    <name type="common">Purple sea urchin</name>
    <dbReference type="NCBI Taxonomy" id="7668"/>
    <lineage>
        <taxon>Eukaryota</taxon>
        <taxon>Metazoa</taxon>
        <taxon>Echinodermata</taxon>
        <taxon>Eleutherozoa</taxon>
        <taxon>Echinozoa</taxon>
        <taxon>Echinoidea</taxon>
        <taxon>Euechinoidea</taxon>
        <taxon>Echinacea</taxon>
        <taxon>Camarodonta</taxon>
        <taxon>Echinidea</taxon>
        <taxon>Strongylocentrotidae</taxon>
        <taxon>Strongylocentrotus</taxon>
    </lineage>
</organism>
<feature type="transmembrane region" description="Helical" evidence="2">
    <location>
        <begin position="90"/>
        <end position="117"/>
    </location>
</feature>
<name>A0A7M7NGR1_STRPU</name>
<keyword evidence="4" id="KW-1185">Reference proteome</keyword>
<accession>A0A7M7NGR1</accession>
<reference evidence="4" key="1">
    <citation type="submission" date="2015-02" db="EMBL/GenBank/DDBJ databases">
        <title>Genome sequencing for Strongylocentrotus purpuratus.</title>
        <authorList>
            <person name="Murali S."/>
            <person name="Liu Y."/>
            <person name="Vee V."/>
            <person name="English A."/>
            <person name="Wang M."/>
            <person name="Skinner E."/>
            <person name="Han Y."/>
            <person name="Muzny D.M."/>
            <person name="Worley K.C."/>
            <person name="Gibbs R.A."/>
        </authorList>
    </citation>
    <scope>NUCLEOTIDE SEQUENCE</scope>
</reference>
<dbReference type="OrthoDB" id="10067585at2759"/>
<dbReference type="AlphaFoldDB" id="A0A7M7NGR1"/>
<feature type="transmembrane region" description="Helical" evidence="2">
    <location>
        <begin position="57"/>
        <end position="83"/>
    </location>
</feature>
<dbReference type="RefSeq" id="XP_030836197.1">
    <property type="nucleotide sequence ID" value="XM_030980337.1"/>
</dbReference>